<dbReference type="AlphaFoldDB" id="K0RGA6"/>
<proteinExistence type="predicted"/>
<name>K0RGA6_THAOC</name>
<reference evidence="2 3" key="1">
    <citation type="journal article" date="2012" name="Genome Biol.">
        <title>Genome and low-iron response of an oceanic diatom adapted to chronic iron limitation.</title>
        <authorList>
            <person name="Lommer M."/>
            <person name="Specht M."/>
            <person name="Roy A.S."/>
            <person name="Kraemer L."/>
            <person name="Andreson R."/>
            <person name="Gutowska M.A."/>
            <person name="Wolf J."/>
            <person name="Bergner S.V."/>
            <person name="Schilhabel M.B."/>
            <person name="Klostermeier U.C."/>
            <person name="Beiko R.G."/>
            <person name="Rosenstiel P."/>
            <person name="Hippler M."/>
            <person name="Laroche J."/>
        </authorList>
    </citation>
    <scope>NUCLEOTIDE SEQUENCE [LARGE SCALE GENOMIC DNA]</scope>
    <source>
        <strain evidence="2 3">CCMP1005</strain>
    </source>
</reference>
<dbReference type="Proteomes" id="UP000266841">
    <property type="component" value="Unassembled WGS sequence"/>
</dbReference>
<accession>K0RGA6</accession>
<evidence type="ECO:0000313" key="2">
    <source>
        <dbReference type="EMBL" id="EJK51334.1"/>
    </source>
</evidence>
<keyword evidence="3" id="KW-1185">Reference proteome</keyword>
<sequence length="94" mass="10643">MEVNSMNAPTDAELRKQLRQKTWAPAAFNGQCPWGCGKAGDCGGIRKNLCEKYGDEGTHADSRPTEAEVKQMKKDREKIRKAQKRAQQQRRIPN</sequence>
<feature type="compositionally biased region" description="Basic and acidic residues" evidence="1">
    <location>
        <begin position="55"/>
        <end position="80"/>
    </location>
</feature>
<protein>
    <submittedName>
        <fullName evidence="2">Uncharacterized protein</fullName>
    </submittedName>
</protein>
<dbReference type="EMBL" id="AGNL01041811">
    <property type="protein sequence ID" value="EJK51334.1"/>
    <property type="molecule type" value="Genomic_DNA"/>
</dbReference>
<feature type="compositionally biased region" description="Basic residues" evidence="1">
    <location>
        <begin position="81"/>
        <end position="94"/>
    </location>
</feature>
<gene>
    <name evidence="2" type="ORF">THAOC_29500</name>
</gene>
<feature type="region of interest" description="Disordered" evidence="1">
    <location>
        <begin position="55"/>
        <end position="94"/>
    </location>
</feature>
<evidence type="ECO:0000313" key="3">
    <source>
        <dbReference type="Proteomes" id="UP000266841"/>
    </source>
</evidence>
<evidence type="ECO:0000256" key="1">
    <source>
        <dbReference type="SAM" id="MobiDB-lite"/>
    </source>
</evidence>
<organism evidence="2 3">
    <name type="scientific">Thalassiosira oceanica</name>
    <name type="common">Marine diatom</name>
    <dbReference type="NCBI Taxonomy" id="159749"/>
    <lineage>
        <taxon>Eukaryota</taxon>
        <taxon>Sar</taxon>
        <taxon>Stramenopiles</taxon>
        <taxon>Ochrophyta</taxon>
        <taxon>Bacillariophyta</taxon>
        <taxon>Coscinodiscophyceae</taxon>
        <taxon>Thalassiosirophycidae</taxon>
        <taxon>Thalassiosirales</taxon>
        <taxon>Thalassiosiraceae</taxon>
        <taxon>Thalassiosira</taxon>
    </lineage>
</organism>
<comment type="caution">
    <text evidence="2">The sequence shown here is derived from an EMBL/GenBank/DDBJ whole genome shotgun (WGS) entry which is preliminary data.</text>
</comment>